<evidence type="ECO:0000313" key="2">
    <source>
        <dbReference type="Proteomes" id="UP000663207"/>
    </source>
</evidence>
<proteinExistence type="predicted"/>
<dbReference type="EMBL" id="CP071502">
    <property type="protein sequence ID" value="QSX36495.1"/>
    <property type="molecule type" value="Genomic_DNA"/>
</dbReference>
<accession>A0ABX7R066</accession>
<sequence>MNPDISDLLIHTKSEIELLTQQSNNGEINKVSLKNILENLRSILDYHSEDISIKLKEKQISVPDKVYFPYEQRENHFKKSIDKNLPKLKKINNNLYTVIENAQPFKAHDNWIIDLCSLTNEAKHNHLSKTENQKSVTVRQGNFIHIEGGRNITLYNNYANGVRLDDVFVDNNGEVNIVKHSDTTLVIEKHRIMFDGKSVEVIPFLNKCHEKMTTLTENITEQFAKF</sequence>
<dbReference type="RefSeq" id="WP_207379862.1">
    <property type="nucleotide sequence ID" value="NZ_CP071502.1"/>
</dbReference>
<name>A0ABX7R066_9GAMM</name>
<organism evidence="1 2">
    <name type="scientific">Shewanella sedimentimangrovi</name>
    <dbReference type="NCBI Taxonomy" id="2814293"/>
    <lineage>
        <taxon>Bacteria</taxon>
        <taxon>Pseudomonadati</taxon>
        <taxon>Pseudomonadota</taxon>
        <taxon>Gammaproteobacteria</taxon>
        <taxon>Alteromonadales</taxon>
        <taxon>Shewanellaceae</taxon>
        <taxon>Shewanella</taxon>
    </lineage>
</organism>
<reference evidence="1 2" key="1">
    <citation type="submission" date="2021-03" db="EMBL/GenBank/DDBJ databases">
        <title>Novel species identification of genus Shewanella.</title>
        <authorList>
            <person name="Liu G."/>
            <person name="Zhang Q."/>
        </authorList>
    </citation>
    <scope>NUCLEOTIDE SEQUENCE [LARGE SCALE GENOMIC DNA]</scope>
    <source>
        <strain evidence="1 2">FJAT-52962</strain>
    </source>
</reference>
<protein>
    <submittedName>
        <fullName evidence="1">Uncharacterized protein</fullName>
    </submittedName>
</protein>
<evidence type="ECO:0000313" key="1">
    <source>
        <dbReference type="EMBL" id="QSX36495.1"/>
    </source>
</evidence>
<dbReference type="Proteomes" id="UP000663207">
    <property type="component" value="Chromosome"/>
</dbReference>
<gene>
    <name evidence="1" type="ORF">JYB85_14560</name>
</gene>
<keyword evidence="2" id="KW-1185">Reference proteome</keyword>